<dbReference type="Pfam" id="PF11455">
    <property type="entry name" value="MazE-like"/>
    <property type="match status" value="1"/>
</dbReference>
<sequence length="71" mass="8066">MPNTAERVQQHRDRLRKAGLRPIQIWVPDTRGAGFAAECRKQSLAVAESDREDAQLTELMESSLESIEGWE</sequence>
<dbReference type="EMBL" id="LAHO01000003">
    <property type="protein sequence ID" value="KKO46494.1"/>
    <property type="molecule type" value="Genomic_DNA"/>
</dbReference>
<dbReference type="Proteomes" id="UP000034228">
    <property type="component" value="Unassembled WGS sequence"/>
</dbReference>
<dbReference type="PATRIC" id="fig|336831.14.peg.3118"/>
<keyword evidence="2" id="KW-1185">Reference proteome</keyword>
<evidence type="ECO:0000313" key="2">
    <source>
        <dbReference type="Proteomes" id="UP000034228"/>
    </source>
</evidence>
<protein>
    <recommendedName>
        <fullName evidence="3">Antitoxin MazE</fullName>
    </recommendedName>
</protein>
<organism evidence="1 2">
    <name type="scientific">Arsukibacterium ikkense</name>
    <dbReference type="NCBI Taxonomy" id="336831"/>
    <lineage>
        <taxon>Bacteria</taxon>
        <taxon>Pseudomonadati</taxon>
        <taxon>Pseudomonadota</taxon>
        <taxon>Gammaproteobacteria</taxon>
        <taxon>Chromatiales</taxon>
        <taxon>Chromatiaceae</taxon>
        <taxon>Arsukibacterium</taxon>
    </lineage>
</organism>
<name>A0A0M2V7T6_9GAMM</name>
<evidence type="ECO:0008006" key="3">
    <source>
        <dbReference type="Google" id="ProtNLM"/>
    </source>
</evidence>
<reference evidence="1 2" key="1">
    <citation type="submission" date="2015-03" db="EMBL/GenBank/DDBJ databases">
        <title>Draft genome sequences of two protease-producing strains of Arsukibacterium isolated from two cold and alkaline environments.</title>
        <authorList>
            <person name="Lylloff J.E."/>
            <person name="Skov L.B."/>
            <person name="Jepsen M."/>
            <person name="Hallin P.F."/>
            <person name="Sorensen S.J."/>
            <person name="Stougaard P."/>
            <person name="Glaring M.A."/>
        </authorList>
    </citation>
    <scope>NUCLEOTIDE SEQUENCE [LARGE SCALE GENOMIC DNA]</scope>
    <source>
        <strain evidence="1 2">GCM72</strain>
    </source>
</reference>
<gene>
    <name evidence="1" type="ORF">WG68_04030</name>
</gene>
<dbReference type="AlphaFoldDB" id="A0A0M2V7T6"/>
<proteinExistence type="predicted"/>
<accession>A0A0M2V7T6</accession>
<dbReference type="OrthoDB" id="3734119at2"/>
<dbReference type="InterPro" id="IPR021558">
    <property type="entry name" value="MazE-like"/>
</dbReference>
<dbReference type="STRING" id="336831.WG68_04030"/>
<dbReference type="RefSeq" id="WP_046556385.1">
    <property type="nucleotide sequence ID" value="NZ_LAHO01000003.1"/>
</dbReference>
<evidence type="ECO:0000313" key="1">
    <source>
        <dbReference type="EMBL" id="KKO46494.1"/>
    </source>
</evidence>
<comment type="caution">
    <text evidence="1">The sequence shown here is derived from an EMBL/GenBank/DDBJ whole genome shotgun (WGS) entry which is preliminary data.</text>
</comment>